<protein>
    <submittedName>
        <fullName evidence="1">Uncharacterized protein</fullName>
    </submittedName>
</protein>
<accession>A0ACB8WQA3</accession>
<gene>
    <name evidence="1" type="ORF">L3Q82_024788</name>
</gene>
<dbReference type="EMBL" id="CM041537">
    <property type="protein sequence ID" value="KAI3369986.1"/>
    <property type="molecule type" value="Genomic_DNA"/>
</dbReference>
<keyword evidence="2" id="KW-1185">Reference proteome</keyword>
<organism evidence="1 2">
    <name type="scientific">Scortum barcoo</name>
    <name type="common">barcoo grunter</name>
    <dbReference type="NCBI Taxonomy" id="214431"/>
    <lineage>
        <taxon>Eukaryota</taxon>
        <taxon>Metazoa</taxon>
        <taxon>Chordata</taxon>
        <taxon>Craniata</taxon>
        <taxon>Vertebrata</taxon>
        <taxon>Euteleostomi</taxon>
        <taxon>Actinopterygii</taxon>
        <taxon>Neopterygii</taxon>
        <taxon>Teleostei</taxon>
        <taxon>Neoteleostei</taxon>
        <taxon>Acanthomorphata</taxon>
        <taxon>Eupercaria</taxon>
        <taxon>Centrarchiformes</taxon>
        <taxon>Terapontoidei</taxon>
        <taxon>Terapontidae</taxon>
        <taxon>Scortum</taxon>
    </lineage>
</organism>
<evidence type="ECO:0000313" key="1">
    <source>
        <dbReference type="EMBL" id="KAI3369986.1"/>
    </source>
</evidence>
<name>A0ACB8WQA3_9TELE</name>
<comment type="caution">
    <text evidence="1">The sequence shown here is derived from an EMBL/GenBank/DDBJ whole genome shotgun (WGS) entry which is preliminary data.</text>
</comment>
<evidence type="ECO:0000313" key="2">
    <source>
        <dbReference type="Proteomes" id="UP000831701"/>
    </source>
</evidence>
<reference evidence="1" key="1">
    <citation type="submission" date="2022-04" db="EMBL/GenBank/DDBJ databases">
        <title>Jade perch genome.</title>
        <authorList>
            <person name="Chao B."/>
        </authorList>
    </citation>
    <scope>NUCLEOTIDE SEQUENCE</scope>
    <source>
        <strain evidence="1">CB-2022</strain>
    </source>
</reference>
<proteinExistence type="predicted"/>
<dbReference type="Proteomes" id="UP000831701">
    <property type="component" value="Chromosome 7"/>
</dbReference>
<sequence>MAQFDCRDENSRCLSRSIITNLPSGFGNSHPVKQLISQIQTMKTTEQLSSGISLETNSAQDTGGLEESTGSLNQVEDCSSPTDISSALKSVALMRTLDLKKMHLPVPKQENPTLSPLVDQVESSGRAADPVEEKVLSVSFQSKYIHFFPLYQDYCLQAMKQDLHRLNKGFVSELISPQSLQSLQFRFSPRSRSDATSPRLNPPEATPSSPLPHPIRVTPCTLWQNLDEVKASGLLSTLTTREIHLQESMFELIGSEASYLRSLGVAVNHFYVSKKLKQTLSRMEHHILFSNIRPVMAASEKFLMDLEMRLGESVIMSQVGDVVLQHCPNFHSLYVPYVMNMMYQETLINQLLQQNRDFLYKVKELESNPVCQRQSLKSFLVLPFQRITRIKLILESILKLTEPGSDSVLNLKKAIDAIHEIVAECDKGVLKMKQIEELVCLEMLLDFGKVKSVPLVVSGRFLVHKGPMRQLTVEAASKSRVSFTNIYLHLFNDLLIISTKKDQKFTVADHAEFPKHVHLEHLKTKVLDLPPDSFLLHLSQSQTRQPTAMILIPNTKYNTQTGWLTFSACTSIRLLEDVMITSSGENSLTSTVNWKMSPRTSIFPVGYEWPERSHLQLVNLETCCVK</sequence>